<dbReference type="NCBIfam" id="TIGR03661">
    <property type="entry name" value="T1SS_VCA0849"/>
    <property type="match status" value="1"/>
</dbReference>
<keyword evidence="4" id="KW-1185">Reference proteome</keyword>
<dbReference type="EMBL" id="FNGH01000028">
    <property type="protein sequence ID" value="SDM92499.1"/>
    <property type="molecule type" value="Genomic_DNA"/>
</dbReference>
<feature type="non-terminal residue" evidence="3">
    <location>
        <position position="1"/>
    </location>
</feature>
<dbReference type="Pfam" id="PF17963">
    <property type="entry name" value="Big_9"/>
    <property type="match status" value="1"/>
</dbReference>
<organism evidence="3 4">
    <name type="scientific">Franzmannia pantelleriensis</name>
    <dbReference type="NCBI Taxonomy" id="48727"/>
    <lineage>
        <taxon>Bacteria</taxon>
        <taxon>Pseudomonadati</taxon>
        <taxon>Pseudomonadota</taxon>
        <taxon>Gammaproteobacteria</taxon>
        <taxon>Oceanospirillales</taxon>
        <taxon>Halomonadaceae</taxon>
        <taxon>Franzmannia</taxon>
    </lineage>
</organism>
<dbReference type="InterPro" id="IPR019960">
    <property type="entry name" value="T1SS_VCA0849"/>
</dbReference>
<evidence type="ECO:0000256" key="1">
    <source>
        <dbReference type="ARBA" id="ARBA00022837"/>
    </source>
</evidence>
<dbReference type="GO" id="GO:0005509">
    <property type="term" value="F:calcium ion binding"/>
    <property type="evidence" value="ECO:0007669"/>
    <property type="project" value="InterPro"/>
</dbReference>
<dbReference type="InterPro" id="IPR001343">
    <property type="entry name" value="Hemolysn_Ca-bd"/>
</dbReference>
<dbReference type="Pfam" id="PF00353">
    <property type="entry name" value="HemolysinCabind"/>
    <property type="match status" value="1"/>
</dbReference>
<dbReference type="PROSITE" id="PS00330">
    <property type="entry name" value="HEMOLYSIN_CALCIUM"/>
    <property type="match status" value="1"/>
</dbReference>
<dbReference type="Proteomes" id="UP000199107">
    <property type="component" value="Unassembled WGS sequence"/>
</dbReference>
<evidence type="ECO:0000259" key="2">
    <source>
        <dbReference type="Pfam" id="PF17803"/>
    </source>
</evidence>
<dbReference type="InterPro" id="IPR040853">
    <property type="entry name" value="RapA2_cadherin-like"/>
</dbReference>
<dbReference type="SUPFAM" id="SSF51120">
    <property type="entry name" value="beta-Roll"/>
    <property type="match status" value="1"/>
</dbReference>
<evidence type="ECO:0000313" key="4">
    <source>
        <dbReference type="Proteomes" id="UP000199107"/>
    </source>
</evidence>
<proteinExistence type="predicted"/>
<dbReference type="STRING" id="48727.SAMN05192555_1281"/>
<keyword evidence="1" id="KW-0106">Calcium</keyword>
<dbReference type="InterPro" id="IPR018511">
    <property type="entry name" value="Hemolysin-typ_Ca-bd_CS"/>
</dbReference>
<evidence type="ECO:0000313" key="3">
    <source>
        <dbReference type="EMBL" id="SDM92499.1"/>
    </source>
</evidence>
<name>A0A1G9X6Y1_9GAMM</name>
<dbReference type="Pfam" id="PF17803">
    <property type="entry name" value="Cadherin_4"/>
    <property type="match status" value="1"/>
</dbReference>
<gene>
    <name evidence="3" type="ORF">SAMN05192555_1281</name>
</gene>
<accession>A0A1G9X6Y1</accession>
<dbReference type="InterPro" id="IPR011049">
    <property type="entry name" value="Serralysin-like_metalloprot_C"/>
</dbReference>
<feature type="domain" description="RapA2 cadherin-like" evidence="2">
    <location>
        <begin position="839"/>
        <end position="919"/>
    </location>
</feature>
<dbReference type="Gene3D" id="2.150.10.10">
    <property type="entry name" value="Serralysin-like metalloprotease, C-terminal"/>
    <property type="match status" value="1"/>
</dbReference>
<dbReference type="OrthoDB" id="8481600at2"/>
<protein>
    <recommendedName>
        <fullName evidence="2">RapA2 cadherin-like domain-containing protein</fullName>
    </recommendedName>
</protein>
<sequence length="1798" mass="187918">HEGDGTSAATLTLADGVVTLEFTGTDGDGDTVSGAVDVGNAVTLTIVDDVPVDNDDIAYSIDALVSEIDSSFVGSDGKPVDSPTASGSFSADWGADGPAAENAIKFGIAGDENSQVGFGDSNTLSINGTYGTLVVTDNGGGNFSYTYTLKENAGGDLLTTDTPQDVFTYVLTDGDGDSTEPTSLTFDIDATEFEFGPPSIDGIGAEGGDIEVYEAALENGTGKLGQNDPIGEDGRSANGAFSLNAVAGIQHFTVTGSLVSGNATQSGGAVVISAAQLADLANGDADPIVIDTQNGVLTLSGATLNEAGTEATVNYTYELTSPLDHPVENERDLLDKDGIGIELTDLAGRSDDSEIIVSVKDDIPAWAKPITGDLDVTIDAVDLDALEGAWNNIISEAGWPGSITSSQLDNGIKLSWGTPTAGSNAPSSYTFIYSNNLSTDGVVDFGTPFAIGEFTHNNFEILANDSQVLDKVELEVTFNLMINGVMTPVTTIIALDHEETPNTNPNPTAKENDDFVRISNPDKTVSIEVDGQKFTFRIRGFEDENGDLVEKVRTTETKSNSFKLFAEIVHENQPSIDGTFDASWGADGPHDDEPFTLIGANDDSVVLSDLTAGESVTVSGQYGELTATYKGNGEFSYSYVLTPEGRALIEEGAQSEQFSYILKDGDGDTRSNTLTFDLTGTPFEFEAPEIQGLESQDVVVYEAFLQQGTQSGPEEADRKAGGEMTLVAMAGVASLWVKGTSAGTEGMTGVENNGDSGYVEISVAALADSANNPVIITTAEGNILTINGYDADTGVVSYTFELVDTVNHQDGSDTDATLDKDGIDVVLVDGRGVQSEPGSINVTIVDDGVKAKDDSASVDAGESVGGDVLENDLGADRDLSLTQVAHEGTVYQFGEGADPLVIETDSGTLTINRDGSFTFAATDVTPNNVPNNNLSAWKSGTAGLWGFDNIAAALNSGALDLNALTSAAQSDVGFQPGNERAGLGVDIGGTRIGDGQGLVLQLSEEATSATATIARYNASQTDQGKWTAFDADGNEVGSGKFSGENANGAPQNLSIETDSPFSFLVFSLDTGNTQNEGYVLSGLNYVPASLPESEEFVYTAVDADGSTDEATLTINLNSPDAGAPDTPDAPLVPEVSVMVTSEVGNETILKDDFSDISGVGEAGDAIIDDPTPPSVTKEVVFDFGVENAGQQVTLSWTHQAKGGWEDGNPDGLPSWQNRGGTRDKYEVFINGDKEAEFSYYEPNNDNNAVFDPVNESYTVTLDADGKAVVEFKVTTTDPAEVVDIFDIEAQVDTTTTLYPVELSGTIEDDGEIDHYLLEVEGGALLFNGNPLVSDNGVYRVETDQLDGLTVRPDADAADINVTATAISTDGVSSEPMSSSTPVDPPVAVDNINTANISVIDLPGEQTSGQTSASSLAITKSTTRTVNTTRTIEFTVDEGSAGALNFNVSLSEPSGITYCSSASVEWRLEKEVLPGSWEHISGFDGTLSSGIGSATFEDIESGDYRVVFDSTLVGGFNGFGPFPAQYPSVNVSGVALELTAEDRQDVVVDAINGNVITDQDAQGDSDLRPANAELQILNGDTFETVGLGNTITIDGRYGSLEIQGNGEYTYTPNEEAGNIGGIETFTYQLVQPNGNQAQANLSIRIDSPDVNVLFGSDAADTLEGTSENDVIVGGAGNDTLTGGDGDDVFRWNFGDQGDSDSPTNDIVTDFGNGDNILDIADLLQGENESNIGDFVMAAQDGSDTVLYLSSDGSLAGSTDNADQTIRLEGKSFSDFGAAPGNSEELIAKMIENGQIHIDQ</sequence>
<reference evidence="4" key="1">
    <citation type="submission" date="2016-10" db="EMBL/GenBank/DDBJ databases">
        <authorList>
            <person name="Varghese N."/>
            <person name="Submissions S."/>
        </authorList>
    </citation>
    <scope>NUCLEOTIDE SEQUENCE [LARGE SCALE GENOMIC DNA]</scope>
    <source>
        <strain evidence="4">AAP</strain>
    </source>
</reference>